<evidence type="ECO:0000313" key="3">
    <source>
        <dbReference type="Proteomes" id="UP000220102"/>
    </source>
</evidence>
<evidence type="ECO:0000256" key="1">
    <source>
        <dbReference type="SAM" id="Phobius"/>
    </source>
</evidence>
<comment type="caution">
    <text evidence="2">The sequence shown here is derived from an EMBL/GenBank/DDBJ whole genome shotgun (WGS) entry which is preliminary data.</text>
</comment>
<name>A0A2A8CWK6_9BACT</name>
<keyword evidence="3" id="KW-1185">Reference proteome</keyword>
<reference evidence="2 3" key="1">
    <citation type="submission" date="2017-10" db="EMBL/GenBank/DDBJ databases">
        <title>Draft genome of Longibacter Salinarum.</title>
        <authorList>
            <person name="Goh K.M."/>
            <person name="Shamsir M.S."/>
            <person name="Lim S.W."/>
        </authorList>
    </citation>
    <scope>NUCLEOTIDE SEQUENCE [LARGE SCALE GENOMIC DNA]</scope>
    <source>
        <strain evidence="2 3">KCTC 52045</strain>
    </source>
</reference>
<proteinExistence type="predicted"/>
<dbReference type="EMBL" id="PDEQ01000006">
    <property type="protein sequence ID" value="PEN12974.1"/>
    <property type="molecule type" value="Genomic_DNA"/>
</dbReference>
<dbReference type="Proteomes" id="UP000220102">
    <property type="component" value="Unassembled WGS sequence"/>
</dbReference>
<organism evidence="2 3">
    <name type="scientific">Longibacter salinarum</name>
    <dbReference type="NCBI Taxonomy" id="1850348"/>
    <lineage>
        <taxon>Bacteria</taxon>
        <taxon>Pseudomonadati</taxon>
        <taxon>Rhodothermota</taxon>
        <taxon>Rhodothermia</taxon>
        <taxon>Rhodothermales</taxon>
        <taxon>Salisaetaceae</taxon>
        <taxon>Longibacter</taxon>
    </lineage>
</organism>
<feature type="transmembrane region" description="Helical" evidence="1">
    <location>
        <begin position="51"/>
        <end position="76"/>
    </location>
</feature>
<accession>A0A2A8CWK6</accession>
<keyword evidence="1" id="KW-1133">Transmembrane helix</keyword>
<evidence type="ECO:0000313" key="2">
    <source>
        <dbReference type="EMBL" id="PEN12974.1"/>
    </source>
</evidence>
<keyword evidence="1" id="KW-0812">Transmembrane</keyword>
<dbReference type="AlphaFoldDB" id="A0A2A8CWK6"/>
<evidence type="ECO:0008006" key="4">
    <source>
        <dbReference type="Google" id="ProtNLM"/>
    </source>
</evidence>
<gene>
    <name evidence="2" type="ORF">CRI94_12245</name>
</gene>
<protein>
    <recommendedName>
        <fullName evidence="4">DUF2269 domain-containing protein</fullName>
    </recommendedName>
</protein>
<dbReference type="OrthoDB" id="1494367at2"/>
<keyword evidence="1" id="KW-0472">Membrane</keyword>
<sequence length="151" mass="16478">MKWVFVILHIITAAGWFGLGLRLSAWARKTVELSGESARVMAEDGKRTVKLMNVFILLTAVFSVTAFILGGAFSVYGPAYHSSLLLIVLLLLDQFLVIRPAWDTLVTAVSSDGPSSDDILASAKKRVAIGTGVGHLMWLILLVLMFANRLF</sequence>
<feature type="transmembrane region" description="Helical" evidence="1">
    <location>
        <begin position="127"/>
        <end position="147"/>
    </location>
</feature>